<dbReference type="AlphaFoldDB" id="R7ZVC1"/>
<evidence type="ECO:0000313" key="2">
    <source>
        <dbReference type="Proteomes" id="UP000013909"/>
    </source>
</evidence>
<name>R7ZVC1_9BACT</name>
<evidence type="ECO:0000313" key="1">
    <source>
        <dbReference type="EMBL" id="EON78032.1"/>
    </source>
</evidence>
<gene>
    <name evidence="1" type="ORF">ADIS_1571</name>
</gene>
<protein>
    <submittedName>
        <fullName evidence="1">Uncharacterized protein</fullName>
    </submittedName>
</protein>
<dbReference type="Proteomes" id="UP000013909">
    <property type="component" value="Unassembled WGS sequence"/>
</dbReference>
<dbReference type="RefSeq" id="WP_010853714.1">
    <property type="nucleotide sequence ID" value="NZ_AQHR01000044.1"/>
</dbReference>
<dbReference type="OrthoDB" id="838998at2"/>
<accession>R7ZVC1</accession>
<keyword evidence="2" id="KW-1185">Reference proteome</keyword>
<proteinExistence type="predicted"/>
<dbReference type="EMBL" id="AQHR01000044">
    <property type="protein sequence ID" value="EON78032.1"/>
    <property type="molecule type" value="Genomic_DNA"/>
</dbReference>
<reference evidence="1 2" key="1">
    <citation type="submission" date="2013-02" db="EMBL/GenBank/DDBJ databases">
        <title>A novel strain isolated from Lonar lake, Maharashtra, India.</title>
        <authorList>
            <person name="Singh A."/>
        </authorList>
    </citation>
    <scope>NUCLEOTIDE SEQUENCE [LARGE SCALE GENOMIC DNA]</scope>
    <source>
        <strain evidence="1 2">AK24</strain>
    </source>
</reference>
<sequence length="253" mass="30214">MKFYLAILILFFSQLPFGQKIDREIFDETLGSKKAQTYSMLEESFEKFLNLNYPDEKSLSKKMKRYLLDIHDQNFNWIFDNNLSSITLQQLESSGLRKDIMLYKNETYEERFPFEDYIEEKKPSTDKSEEIELNEYFEDIIEVPPTSRKEERRLRKEEFKRQKIRDKFPQPNKHGLFYYALAKSKKDNEDILAYLAGITKYGIRPSPSLIAYGFIENLTEEEFIKWENKLLVIVEVYLSSLIYNDIMKKIACG</sequence>
<comment type="caution">
    <text evidence="1">The sequence shown here is derived from an EMBL/GenBank/DDBJ whole genome shotgun (WGS) entry which is preliminary data.</text>
</comment>
<organism evidence="1 2">
    <name type="scientific">Lunatimonas lonarensis</name>
    <dbReference type="NCBI Taxonomy" id="1232681"/>
    <lineage>
        <taxon>Bacteria</taxon>
        <taxon>Pseudomonadati</taxon>
        <taxon>Bacteroidota</taxon>
        <taxon>Cytophagia</taxon>
        <taxon>Cytophagales</taxon>
        <taxon>Cyclobacteriaceae</taxon>
    </lineage>
</organism>